<evidence type="ECO:0000313" key="3">
    <source>
        <dbReference type="Proteomes" id="UP001174909"/>
    </source>
</evidence>
<reference evidence="2" key="1">
    <citation type="submission" date="2023-03" db="EMBL/GenBank/DDBJ databases">
        <authorList>
            <person name="Steffen K."/>
            <person name="Cardenas P."/>
        </authorList>
    </citation>
    <scope>NUCLEOTIDE SEQUENCE</scope>
</reference>
<feature type="region of interest" description="Disordered" evidence="1">
    <location>
        <begin position="328"/>
        <end position="416"/>
    </location>
</feature>
<protein>
    <submittedName>
        <fullName evidence="2">Uncharacterized protein</fullName>
    </submittedName>
</protein>
<feature type="compositionally biased region" description="Basic and acidic residues" evidence="1">
    <location>
        <begin position="305"/>
        <end position="316"/>
    </location>
</feature>
<proteinExistence type="predicted"/>
<comment type="caution">
    <text evidence="2">The sequence shown here is derived from an EMBL/GenBank/DDBJ whole genome shotgun (WGS) entry which is preliminary data.</text>
</comment>
<feature type="compositionally biased region" description="Polar residues" evidence="1">
    <location>
        <begin position="348"/>
        <end position="373"/>
    </location>
</feature>
<dbReference type="AlphaFoldDB" id="A0AA35R3X3"/>
<name>A0AA35R3X3_GEOBA</name>
<evidence type="ECO:0000256" key="1">
    <source>
        <dbReference type="SAM" id="MobiDB-lite"/>
    </source>
</evidence>
<feature type="region of interest" description="Disordered" evidence="1">
    <location>
        <begin position="274"/>
        <end position="316"/>
    </location>
</feature>
<dbReference type="Proteomes" id="UP001174909">
    <property type="component" value="Unassembled WGS sequence"/>
</dbReference>
<evidence type="ECO:0000313" key="2">
    <source>
        <dbReference type="EMBL" id="CAI8001352.1"/>
    </source>
</evidence>
<dbReference type="EMBL" id="CASHTH010000433">
    <property type="protein sequence ID" value="CAI8001352.1"/>
    <property type="molecule type" value="Genomic_DNA"/>
</dbReference>
<gene>
    <name evidence="2" type="ORF">GBAR_LOCUS3170</name>
</gene>
<organism evidence="2 3">
    <name type="scientific">Geodia barretti</name>
    <name type="common">Barrett's horny sponge</name>
    <dbReference type="NCBI Taxonomy" id="519541"/>
    <lineage>
        <taxon>Eukaryota</taxon>
        <taxon>Metazoa</taxon>
        <taxon>Porifera</taxon>
        <taxon>Demospongiae</taxon>
        <taxon>Heteroscleromorpha</taxon>
        <taxon>Tetractinellida</taxon>
        <taxon>Astrophorina</taxon>
        <taxon>Geodiidae</taxon>
        <taxon>Geodia</taxon>
    </lineage>
</organism>
<accession>A0AA35R3X3</accession>
<sequence length="416" mass="49538">MPHAALADYDYFSDRISREHRDAGDVEDWIERGNATVTASPRFESGIRLTAWASESDKEENYEFAIASAIYLFEIPRQAQYVEILVRYRGEPHRADFDYEEVAGRVWIRNTKREYARRNYNDNGEEETLYGDTFFLRAKRRSETIKIATAGHVDNGILEMHIVAENGEHLDIEYVDVVTYQRQPDVRVIHRYARDYQWQPWYRYTYLYFYDGPFYYCTDLGYYIRWSYPAYDHHYLAIRHTYGGYLHNYHRRYPRRHHRDSYYHVDVHADKSPKTRRLNRWTATHETTRRQYSRSRLSVTTSKANRTDVQTRVRSLITEHRQTPVLTDRVIQRSTLSRKRKLPDTRNESNATIQRQRGNQRSASDRSAQSYRSTQRKLPDTRNESNTTTQRQRSDQRSASDISTPILPLNSADPKA</sequence>
<feature type="compositionally biased region" description="Polar residues" evidence="1">
    <location>
        <begin position="294"/>
        <end position="304"/>
    </location>
</feature>
<keyword evidence="3" id="KW-1185">Reference proteome</keyword>